<keyword evidence="5 8" id="KW-0418">Kinase</keyword>
<dbReference type="InterPro" id="IPR036890">
    <property type="entry name" value="HATPase_C_sf"/>
</dbReference>
<evidence type="ECO:0000259" key="7">
    <source>
        <dbReference type="PROSITE" id="PS50109"/>
    </source>
</evidence>
<dbReference type="SMART" id="SM00387">
    <property type="entry name" value="HATPase_c"/>
    <property type="match status" value="1"/>
</dbReference>
<dbReference type="InterPro" id="IPR004358">
    <property type="entry name" value="Sig_transdc_His_kin-like_C"/>
</dbReference>
<keyword evidence="3" id="KW-0808">Transferase</keyword>
<dbReference type="EC" id="2.7.13.3" evidence="2"/>
<dbReference type="Pfam" id="PF02518">
    <property type="entry name" value="HATPase_c"/>
    <property type="match status" value="1"/>
</dbReference>
<dbReference type="GO" id="GO:0000155">
    <property type="term" value="F:phosphorelay sensor kinase activity"/>
    <property type="evidence" value="ECO:0007669"/>
    <property type="project" value="TreeGrafter"/>
</dbReference>
<dbReference type="CDD" id="cd00075">
    <property type="entry name" value="HATPase"/>
    <property type="match status" value="1"/>
</dbReference>
<dbReference type="GO" id="GO:0005524">
    <property type="term" value="F:ATP binding"/>
    <property type="evidence" value="ECO:0007669"/>
    <property type="project" value="UniProtKB-KW"/>
</dbReference>
<comment type="catalytic activity">
    <reaction evidence="1">
        <text>ATP + protein L-histidine = ADP + protein N-phospho-L-histidine.</text>
        <dbReference type="EC" id="2.7.13.3"/>
    </reaction>
</comment>
<dbReference type="PRINTS" id="PR00344">
    <property type="entry name" value="BCTRLSENSOR"/>
</dbReference>
<keyword evidence="6" id="KW-0067">ATP-binding</keyword>
<dbReference type="PROSITE" id="PS50109">
    <property type="entry name" value="HIS_KIN"/>
    <property type="match status" value="1"/>
</dbReference>
<evidence type="ECO:0000256" key="2">
    <source>
        <dbReference type="ARBA" id="ARBA00012438"/>
    </source>
</evidence>
<name>A0AAF1JVR4_9PROT</name>
<sequence length="112" mass="12204">MTLKRAFANLIDNAVNCGAGARVVLEDKGQHILVRIEDDGPGIPEGAMQFVFEPFRRLETSRNHGTGQRAWPHHCRRAVEQHGGILRLITMPAGGLGVCILLPKARDAIGSQ</sequence>
<dbReference type="PANTHER" id="PTHR44936:SF10">
    <property type="entry name" value="SENSOR PROTEIN RSTB"/>
    <property type="match status" value="1"/>
</dbReference>
<evidence type="ECO:0000256" key="1">
    <source>
        <dbReference type="ARBA" id="ARBA00000085"/>
    </source>
</evidence>
<evidence type="ECO:0000256" key="5">
    <source>
        <dbReference type="ARBA" id="ARBA00022777"/>
    </source>
</evidence>
<protein>
    <recommendedName>
        <fullName evidence="2">histidine kinase</fullName>
        <ecNumber evidence="2">2.7.13.3</ecNumber>
    </recommendedName>
</protein>
<dbReference type="RefSeq" id="WP_211873406.1">
    <property type="nucleotide sequence ID" value="NZ_JAAEDH010000004.1"/>
</dbReference>
<reference evidence="8" key="2">
    <citation type="journal article" date="2021" name="Syst. Appl. Microbiol.">
        <title>Roseomonas hellenica sp. nov., isolated from roots of wild-growing Alkanna tinctoria.</title>
        <authorList>
            <person name="Rat A."/>
            <person name="Naranjo H.D."/>
            <person name="Lebbe L."/>
            <person name="Cnockaert M."/>
            <person name="Krigas N."/>
            <person name="Grigoriadou K."/>
            <person name="Maloupa E."/>
            <person name="Willems A."/>
        </authorList>
    </citation>
    <scope>NUCLEOTIDE SEQUENCE</scope>
    <source>
        <strain evidence="8">LMG 28251</strain>
    </source>
</reference>
<dbReference type="InterPro" id="IPR005467">
    <property type="entry name" value="His_kinase_dom"/>
</dbReference>
<dbReference type="GO" id="GO:0005886">
    <property type="term" value="C:plasma membrane"/>
    <property type="evidence" value="ECO:0007669"/>
    <property type="project" value="TreeGrafter"/>
</dbReference>
<keyword evidence="4" id="KW-0547">Nucleotide-binding</keyword>
<proteinExistence type="predicted"/>
<evidence type="ECO:0000313" key="8">
    <source>
        <dbReference type="EMBL" id="MBR0654589.1"/>
    </source>
</evidence>
<dbReference type="PANTHER" id="PTHR44936">
    <property type="entry name" value="SENSOR PROTEIN CREC"/>
    <property type="match status" value="1"/>
</dbReference>
<dbReference type="InterPro" id="IPR050980">
    <property type="entry name" value="2C_sensor_his_kinase"/>
</dbReference>
<accession>A0AAF1JVR4</accession>
<dbReference type="AlphaFoldDB" id="A0AAF1JVR4"/>
<comment type="caution">
    <text evidence="8">The sequence shown here is derived from an EMBL/GenBank/DDBJ whole genome shotgun (WGS) entry which is preliminary data.</text>
</comment>
<evidence type="ECO:0000256" key="3">
    <source>
        <dbReference type="ARBA" id="ARBA00022679"/>
    </source>
</evidence>
<dbReference type="EMBL" id="JAAEDH010000004">
    <property type="protein sequence ID" value="MBR0654589.1"/>
    <property type="molecule type" value="Genomic_DNA"/>
</dbReference>
<evidence type="ECO:0000256" key="4">
    <source>
        <dbReference type="ARBA" id="ARBA00022741"/>
    </source>
</evidence>
<dbReference type="InterPro" id="IPR003594">
    <property type="entry name" value="HATPase_dom"/>
</dbReference>
<organism evidence="8 9">
    <name type="scientific">Plastoroseomonas arctica</name>
    <dbReference type="NCBI Taxonomy" id="1509237"/>
    <lineage>
        <taxon>Bacteria</taxon>
        <taxon>Pseudomonadati</taxon>
        <taxon>Pseudomonadota</taxon>
        <taxon>Alphaproteobacteria</taxon>
        <taxon>Acetobacterales</taxon>
        <taxon>Acetobacteraceae</taxon>
        <taxon>Plastoroseomonas</taxon>
    </lineage>
</organism>
<feature type="domain" description="Histidine kinase" evidence="7">
    <location>
        <begin position="1"/>
        <end position="106"/>
    </location>
</feature>
<gene>
    <name evidence="8" type="ORF">GXW79_05795</name>
</gene>
<dbReference type="Proteomes" id="UP001196068">
    <property type="component" value="Unassembled WGS sequence"/>
</dbReference>
<keyword evidence="9" id="KW-1185">Reference proteome</keyword>
<evidence type="ECO:0000313" key="9">
    <source>
        <dbReference type="Proteomes" id="UP001196068"/>
    </source>
</evidence>
<evidence type="ECO:0000256" key="6">
    <source>
        <dbReference type="ARBA" id="ARBA00022840"/>
    </source>
</evidence>
<reference evidence="8" key="1">
    <citation type="submission" date="2020-01" db="EMBL/GenBank/DDBJ databases">
        <authorList>
            <person name="Rat A."/>
        </authorList>
    </citation>
    <scope>NUCLEOTIDE SEQUENCE</scope>
    <source>
        <strain evidence="8">LMG 28251</strain>
    </source>
</reference>
<dbReference type="SUPFAM" id="SSF55874">
    <property type="entry name" value="ATPase domain of HSP90 chaperone/DNA topoisomerase II/histidine kinase"/>
    <property type="match status" value="1"/>
</dbReference>
<dbReference type="Gene3D" id="3.30.565.10">
    <property type="entry name" value="Histidine kinase-like ATPase, C-terminal domain"/>
    <property type="match status" value="1"/>
</dbReference>